<keyword evidence="5" id="KW-0413">Isomerase</keyword>
<dbReference type="EC" id="5.4.2.7" evidence="5"/>
<dbReference type="PANTHER" id="PTHR21110:SF0">
    <property type="entry name" value="PHOSPHOPENTOMUTASE"/>
    <property type="match status" value="1"/>
</dbReference>
<dbReference type="SUPFAM" id="SSF53649">
    <property type="entry name" value="Alkaline phosphatase-like"/>
    <property type="match status" value="1"/>
</dbReference>
<evidence type="ECO:0000256" key="1">
    <source>
        <dbReference type="ARBA" id="ARBA00010373"/>
    </source>
</evidence>
<comment type="caution">
    <text evidence="5">The sequence shown here is derived from an EMBL/GenBank/DDBJ whole genome shotgun (WGS) entry which is preliminary data.</text>
</comment>
<dbReference type="InterPro" id="IPR006124">
    <property type="entry name" value="Metalloenzyme"/>
</dbReference>
<evidence type="ECO:0000256" key="2">
    <source>
        <dbReference type="ARBA" id="ARBA00022723"/>
    </source>
</evidence>
<sequence length="425" mass="43714">MRGGLPASRTVIVVVDGLGIGAMPDAGDLRPGDRAADTLGHLLDHCRSERGAALHLPVLGELGLGLLHPHPDLARLTKLPVAVARAGLGYPGADTYAGHQTMTGADFSQVTVANLGRFLPEVTAVLEEAGHSVELLDGEPPVVVDGRVLVHDNLEADPGINWNVSGRLEDLPFEEILALARTVRTVAPVARVIAVGGHADRPLPSYVRTGDGGAVGLDTPATGFYRNGGLRVQHLGAPMDHARQLPELAARAGAEVTLVGKAADILACGTAVRLPAVRTDEVLAHTLSALGSSSAGCGRSGAERPGAQGALVVANVQETDLAGHQQDALRYGAVLEQVDVGLGALIEELSRPGDRLIVTADHGNDPTIGHACHTREYVPVLIHRPDAARTEILADADGLADVGATAARFLGLDPGGLAAGTPLPA</sequence>
<dbReference type="InterPro" id="IPR017850">
    <property type="entry name" value="Alkaline_phosphatase_core_sf"/>
</dbReference>
<dbReference type="Pfam" id="PF01676">
    <property type="entry name" value="Metalloenzyme"/>
    <property type="match status" value="1"/>
</dbReference>
<dbReference type="EMBL" id="JBHSFH010000004">
    <property type="protein sequence ID" value="MFC4493992.1"/>
    <property type="molecule type" value="Genomic_DNA"/>
</dbReference>
<name>A0ABV9A456_9ACTN</name>
<dbReference type="InterPro" id="IPR010045">
    <property type="entry name" value="DeoB"/>
</dbReference>
<evidence type="ECO:0000313" key="6">
    <source>
        <dbReference type="Proteomes" id="UP001595997"/>
    </source>
</evidence>
<dbReference type="GO" id="GO:0008973">
    <property type="term" value="F:phosphopentomutase activity"/>
    <property type="evidence" value="ECO:0007669"/>
    <property type="project" value="UniProtKB-EC"/>
</dbReference>
<evidence type="ECO:0000256" key="3">
    <source>
        <dbReference type="ARBA" id="ARBA00023211"/>
    </source>
</evidence>
<dbReference type="PANTHER" id="PTHR21110">
    <property type="entry name" value="PHOSPHOPENTOMUTASE"/>
    <property type="match status" value="1"/>
</dbReference>
<keyword evidence="3" id="KW-0464">Manganese</keyword>
<dbReference type="Proteomes" id="UP001595997">
    <property type="component" value="Unassembled WGS sequence"/>
</dbReference>
<dbReference type="Gene3D" id="3.40.720.10">
    <property type="entry name" value="Alkaline Phosphatase, subunit A"/>
    <property type="match status" value="2"/>
</dbReference>
<comment type="similarity">
    <text evidence="1">Belongs to the phosphopentomutase family.</text>
</comment>
<reference evidence="6" key="1">
    <citation type="journal article" date="2019" name="Int. J. Syst. Evol. Microbiol.">
        <title>The Global Catalogue of Microorganisms (GCM) 10K type strain sequencing project: providing services to taxonomists for standard genome sequencing and annotation.</title>
        <authorList>
            <consortium name="The Broad Institute Genomics Platform"/>
            <consortium name="The Broad Institute Genome Sequencing Center for Infectious Disease"/>
            <person name="Wu L."/>
            <person name="Ma J."/>
        </authorList>
    </citation>
    <scope>NUCLEOTIDE SEQUENCE [LARGE SCALE GENOMIC DNA]</scope>
    <source>
        <strain evidence="6">CGMCC 4.7357</strain>
    </source>
</reference>
<keyword evidence="2" id="KW-0479">Metal-binding</keyword>
<dbReference type="RefSeq" id="WP_386444148.1">
    <property type="nucleotide sequence ID" value="NZ_JBHSFH010000004.1"/>
</dbReference>
<feature type="domain" description="Metalloenzyme" evidence="4">
    <location>
        <begin position="9"/>
        <end position="413"/>
    </location>
</feature>
<evidence type="ECO:0000259" key="4">
    <source>
        <dbReference type="Pfam" id="PF01676"/>
    </source>
</evidence>
<keyword evidence="6" id="KW-1185">Reference proteome</keyword>
<dbReference type="NCBIfam" id="NF009049">
    <property type="entry name" value="PRK12383.1"/>
    <property type="match status" value="1"/>
</dbReference>
<proteinExistence type="inferred from homology"/>
<protein>
    <submittedName>
        <fullName evidence="5">Phosphopentomutase</fullName>
        <ecNumber evidence="5">5.4.2.7</ecNumber>
    </submittedName>
</protein>
<accession>A0ABV9A456</accession>
<organism evidence="5 6">
    <name type="scientific">Streptomyces ovatisporus</name>
    <dbReference type="NCBI Taxonomy" id="1128682"/>
    <lineage>
        <taxon>Bacteria</taxon>
        <taxon>Bacillati</taxon>
        <taxon>Actinomycetota</taxon>
        <taxon>Actinomycetes</taxon>
        <taxon>Kitasatosporales</taxon>
        <taxon>Streptomycetaceae</taxon>
        <taxon>Streptomyces</taxon>
    </lineage>
</organism>
<gene>
    <name evidence="5" type="ORF">ACFPA8_07585</name>
</gene>
<evidence type="ECO:0000313" key="5">
    <source>
        <dbReference type="EMBL" id="MFC4493992.1"/>
    </source>
</evidence>